<proteinExistence type="predicted"/>
<organism evidence="2 3">
    <name type="scientific">Claviceps pusilla</name>
    <dbReference type="NCBI Taxonomy" id="123648"/>
    <lineage>
        <taxon>Eukaryota</taxon>
        <taxon>Fungi</taxon>
        <taxon>Dikarya</taxon>
        <taxon>Ascomycota</taxon>
        <taxon>Pezizomycotina</taxon>
        <taxon>Sordariomycetes</taxon>
        <taxon>Hypocreomycetidae</taxon>
        <taxon>Hypocreales</taxon>
        <taxon>Clavicipitaceae</taxon>
        <taxon>Claviceps</taxon>
    </lineage>
</organism>
<dbReference type="OrthoDB" id="4959982at2759"/>
<name>A0A9P7NEQ5_9HYPO</name>
<feature type="signal peptide" evidence="1">
    <location>
        <begin position="1"/>
        <end position="19"/>
    </location>
</feature>
<keyword evidence="3" id="KW-1185">Reference proteome</keyword>
<gene>
    <name evidence="2" type="ORF">E4U43_005277</name>
</gene>
<sequence length="188" mass="20693">MKFSKATSILFFCASAVSALRIPVAERRNYPDLADESSFKSPPGAHLDALDLDLDRREAFSEPDALPAAADEVHELVTRDPYDAEILEYLRDIETENIGGPAKWPLLWKDLHGDGKASSDGKFVCQVKHSGGVYEARVVAHKKLTNTIKTGHVFKTVHVPTGRDKKGHVVVPSYGRAVHFLRVAYGNA</sequence>
<evidence type="ECO:0000313" key="2">
    <source>
        <dbReference type="EMBL" id="KAG6015458.1"/>
    </source>
</evidence>
<dbReference type="EMBL" id="SRPW01000345">
    <property type="protein sequence ID" value="KAG6015458.1"/>
    <property type="molecule type" value="Genomic_DNA"/>
</dbReference>
<reference evidence="2" key="1">
    <citation type="journal article" date="2020" name="bioRxiv">
        <title>Whole genome comparisons of ergot fungi reveals the divergence and evolution of species within the genus Claviceps are the result of varying mechanisms driving genome evolution and host range expansion.</title>
        <authorList>
            <person name="Wyka S.A."/>
            <person name="Mondo S.J."/>
            <person name="Liu M."/>
            <person name="Dettman J."/>
            <person name="Nalam V."/>
            <person name="Broders K.D."/>
        </authorList>
    </citation>
    <scope>NUCLEOTIDE SEQUENCE</scope>
    <source>
        <strain evidence="2">CCC 602</strain>
    </source>
</reference>
<evidence type="ECO:0000313" key="3">
    <source>
        <dbReference type="Proteomes" id="UP000748025"/>
    </source>
</evidence>
<comment type="caution">
    <text evidence="2">The sequence shown here is derived from an EMBL/GenBank/DDBJ whole genome shotgun (WGS) entry which is preliminary data.</text>
</comment>
<dbReference type="AlphaFoldDB" id="A0A9P7NEQ5"/>
<dbReference type="Proteomes" id="UP000748025">
    <property type="component" value="Unassembled WGS sequence"/>
</dbReference>
<accession>A0A9P7NEQ5</accession>
<feature type="chain" id="PRO_5040441893" evidence="1">
    <location>
        <begin position="20"/>
        <end position="188"/>
    </location>
</feature>
<evidence type="ECO:0000256" key="1">
    <source>
        <dbReference type="SAM" id="SignalP"/>
    </source>
</evidence>
<protein>
    <submittedName>
        <fullName evidence="2">Uncharacterized protein</fullName>
    </submittedName>
</protein>
<keyword evidence="1" id="KW-0732">Signal</keyword>